<dbReference type="InterPro" id="IPR014222">
    <property type="entry name" value="Cyt_c_oxidase_su2"/>
</dbReference>
<name>A0A8U0A3T8_9EURY</name>
<keyword evidence="9" id="KW-0249">Electron transport</keyword>
<feature type="compositionally biased region" description="Low complexity" evidence="14">
    <location>
        <begin position="269"/>
        <end position="284"/>
    </location>
</feature>
<evidence type="ECO:0000256" key="11">
    <source>
        <dbReference type="ARBA" id="ARBA00023008"/>
    </source>
</evidence>
<dbReference type="InterPro" id="IPR036257">
    <property type="entry name" value="Cyt_c_oxidase_su2_TM_sf"/>
</dbReference>
<dbReference type="Pfam" id="PF00116">
    <property type="entry name" value="COX2"/>
    <property type="match status" value="1"/>
</dbReference>
<keyword evidence="4" id="KW-0813">Transport</keyword>
<dbReference type="SUPFAM" id="SSF81464">
    <property type="entry name" value="Cytochrome c oxidase subunit II-like, transmembrane region"/>
    <property type="match status" value="1"/>
</dbReference>
<dbReference type="GO" id="GO:0016491">
    <property type="term" value="F:oxidoreductase activity"/>
    <property type="evidence" value="ECO:0007669"/>
    <property type="project" value="InterPro"/>
</dbReference>
<dbReference type="GeneID" id="71927429"/>
<dbReference type="SUPFAM" id="SSF49503">
    <property type="entry name" value="Cupredoxins"/>
    <property type="match status" value="1"/>
</dbReference>
<evidence type="ECO:0000256" key="8">
    <source>
        <dbReference type="ARBA" id="ARBA00022967"/>
    </source>
</evidence>
<keyword evidence="6 15" id="KW-0812">Transmembrane</keyword>
<evidence type="ECO:0000256" key="14">
    <source>
        <dbReference type="SAM" id="MobiDB-lite"/>
    </source>
</evidence>
<comment type="subcellular location">
    <subcellularLocation>
        <location evidence="1">Membrane</location>
        <topology evidence="1">Multi-pass membrane protein</topology>
    </subcellularLocation>
</comment>
<dbReference type="PANTHER" id="PTHR22888:SF9">
    <property type="entry name" value="CYTOCHROME C OXIDASE SUBUNIT 2"/>
    <property type="match status" value="1"/>
</dbReference>
<dbReference type="NCBIfam" id="TIGR02866">
    <property type="entry name" value="CoxB"/>
    <property type="match status" value="1"/>
</dbReference>
<evidence type="ECO:0000256" key="13">
    <source>
        <dbReference type="ARBA" id="ARBA00031389"/>
    </source>
</evidence>
<evidence type="ECO:0000256" key="2">
    <source>
        <dbReference type="ARBA" id="ARBA00007866"/>
    </source>
</evidence>
<reference evidence="18" key="1">
    <citation type="submission" date="2022-04" db="EMBL/GenBank/DDBJ databases">
        <title>Halocatena sp. nov., isolated from a salt lake.</title>
        <authorList>
            <person name="Cui H.-L."/>
        </authorList>
    </citation>
    <scope>NUCLEOTIDE SEQUENCE</scope>
    <source>
        <strain evidence="18">AD-1</strain>
    </source>
</reference>
<dbReference type="KEGG" id="haad:MW046_05240"/>
<evidence type="ECO:0000259" key="16">
    <source>
        <dbReference type="PROSITE" id="PS50857"/>
    </source>
</evidence>
<evidence type="ECO:0000256" key="4">
    <source>
        <dbReference type="ARBA" id="ARBA00022448"/>
    </source>
</evidence>
<evidence type="ECO:0000256" key="9">
    <source>
        <dbReference type="ARBA" id="ARBA00022982"/>
    </source>
</evidence>
<gene>
    <name evidence="18" type="primary">coxB</name>
    <name evidence="18" type="ORF">MW046_05240</name>
</gene>
<keyword evidence="12 15" id="KW-0472">Membrane</keyword>
<accession>A0A8U0A3T8</accession>
<dbReference type="InterPro" id="IPR002429">
    <property type="entry name" value="CcO_II-like_C"/>
</dbReference>
<evidence type="ECO:0000256" key="12">
    <source>
        <dbReference type="ARBA" id="ARBA00023136"/>
    </source>
</evidence>
<evidence type="ECO:0000313" key="19">
    <source>
        <dbReference type="Proteomes" id="UP000831768"/>
    </source>
</evidence>
<feature type="region of interest" description="Disordered" evidence="14">
    <location>
        <begin position="252"/>
        <end position="294"/>
    </location>
</feature>
<comment type="similarity">
    <text evidence="2">Belongs to the cytochrome c oxidase subunit 2 family.</text>
</comment>
<dbReference type="AlphaFoldDB" id="A0A8U0A3T8"/>
<keyword evidence="11" id="KW-0186">Copper</keyword>
<evidence type="ECO:0000256" key="6">
    <source>
        <dbReference type="ARBA" id="ARBA00022692"/>
    </source>
</evidence>
<protein>
    <recommendedName>
        <fullName evidence="3">cytochrome-c oxidase</fullName>
        <ecNumber evidence="3">7.1.1.9</ecNumber>
    </recommendedName>
    <alternativeName>
        <fullName evidence="13">Cytochrome c oxidase polypeptide II</fullName>
    </alternativeName>
</protein>
<dbReference type="EMBL" id="CP096019">
    <property type="protein sequence ID" value="UPM43850.1"/>
    <property type="molecule type" value="Genomic_DNA"/>
</dbReference>
<evidence type="ECO:0000256" key="15">
    <source>
        <dbReference type="SAM" id="Phobius"/>
    </source>
</evidence>
<dbReference type="PANTHER" id="PTHR22888">
    <property type="entry name" value="CYTOCHROME C OXIDASE, SUBUNIT II"/>
    <property type="match status" value="1"/>
</dbReference>
<sequence length="294" mass="31705">MTATRIRRAVGISVGLALATLFVAPAAAQPSINSKLITDLNNNLLYAAVPITVLVEVILIYTVYRFKDSGEAKPTQENRRLEITWTVATAIILLFVGLASTQVLASSYIGAPTADSPSTEGGNVEGLTYNNTSGAYAPTEDNAVQIEVVAYKYAWTFNYIDAEGDVTSTNTLVIPEDRPVYLHLVSQDWLHSFHAPDLGLKQDAFPGQYNTMKTKATDPGTYQLYCAEYCGVGHSQMTGTIEVKSQADYQSWLEQQQSSNESGNTTDGNASNQTATNNQTAPANESANTSARLA</sequence>
<dbReference type="PROSITE" id="PS50857">
    <property type="entry name" value="COX2_CUA"/>
    <property type="match status" value="1"/>
</dbReference>
<feature type="transmembrane region" description="Helical" evidence="15">
    <location>
        <begin position="44"/>
        <end position="64"/>
    </location>
</feature>
<dbReference type="GO" id="GO:0042773">
    <property type="term" value="P:ATP synthesis coupled electron transport"/>
    <property type="evidence" value="ECO:0007669"/>
    <property type="project" value="TreeGrafter"/>
</dbReference>
<keyword evidence="19" id="KW-1185">Reference proteome</keyword>
<dbReference type="Pfam" id="PF02790">
    <property type="entry name" value="COX2_TM"/>
    <property type="match status" value="1"/>
</dbReference>
<feature type="compositionally biased region" description="Polar residues" evidence="14">
    <location>
        <begin position="252"/>
        <end position="268"/>
    </location>
</feature>
<dbReference type="Proteomes" id="UP000831768">
    <property type="component" value="Chromosome"/>
</dbReference>
<dbReference type="Gene3D" id="1.10.287.90">
    <property type="match status" value="1"/>
</dbReference>
<dbReference type="Gene3D" id="2.60.40.420">
    <property type="entry name" value="Cupredoxins - blue copper proteins"/>
    <property type="match status" value="1"/>
</dbReference>
<keyword evidence="7" id="KW-0479">Metal-binding</keyword>
<dbReference type="PROSITE" id="PS50999">
    <property type="entry name" value="COX2_TM"/>
    <property type="match status" value="1"/>
</dbReference>
<dbReference type="GO" id="GO:0004129">
    <property type="term" value="F:cytochrome-c oxidase activity"/>
    <property type="evidence" value="ECO:0007669"/>
    <property type="project" value="UniProtKB-EC"/>
</dbReference>
<dbReference type="GO" id="GO:0005507">
    <property type="term" value="F:copper ion binding"/>
    <property type="evidence" value="ECO:0007669"/>
    <property type="project" value="InterPro"/>
</dbReference>
<evidence type="ECO:0000256" key="1">
    <source>
        <dbReference type="ARBA" id="ARBA00004141"/>
    </source>
</evidence>
<feature type="domain" description="Cytochrome oxidase subunit II transmembrane region profile" evidence="17">
    <location>
        <begin position="14"/>
        <end position="111"/>
    </location>
</feature>
<evidence type="ECO:0000256" key="10">
    <source>
        <dbReference type="ARBA" id="ARBA00022989"/>
    </source>
</evidence>
<dbReference type="EC" id="7.1.1.9" evidence="3"/>
<evidence type="ECO:0000256" key="5">
    <source>
        <dbReference type="ARBA" id="ARBA00022660"/>
    </source>
</evidence>
<evidence type="ECO:0000313" key="18">
    <source>
        <dbReference type="EMBL" id="UPM43850.1"/>
    </source>
</evidence>
<dbReference type="InterPro" id="IPR008972">
    <property type="entry name" value="Cupredoxin"/>
</dbReference>
<keyword evidence="10 15" id="KW-1133">Transmembrane helix</keyword>
<feature type="transmembrane region" description="Helical" evidence="15">
    <location>
        <begin position="85"/>
        <end position="109"/>
    </location>
</feature>
<feature type="domain" description="Cytochrome oxidase subunit II copper A binding" evidence="16">
    <location>
        <begin position="141"/>
        <end position="255"/>
    </location>
</feature>
<dbReference type="PRINTS" id="PR01166">
    <property type="entry name" value="CYCOXIDASEII"/>
</dbReference>
<keyword evidence="8" id="KW-1278">Translocase</keyword>
<keyword evidence="5" id="KW-0679">Respiratory chain</keyword>
<dbReference type="RefSeq" id="WP_247994509.1">
    <property type="nucleotide sequence ID" value="NZ_CP096019.1"/>
</dbReference>
<feature type="compositionally biased region" description="Polar residues" evidence="14">
    <location>
        <begin position="285"/>
        <end position="294"/>
    </location>
</feature>
<evidence type="ECO:0000256" key="7">
    <source>
        <dbReference type="ARBA" id="ARBA00022723"/>
    </source>
</evidence>
<evidence type="ECO:0000256" key="3">
    <source>
        <dbReference type="ARBA" id="ARBA00012949"/>
    </source>
</evidence>
<dbReference type="InterPro" id="IPR045187">
    <property type="entry name" value="CcO_II"/>
</dbReference>
<dbReference type="GO" id="GO:0016020">
    <property type="term" value="C:membrane"/>
    <property type="evidence" value="ECO:0007669"/>
    <property type="project" value="UniProtKB-SubCell"/>
</dbReference>
<dbReference type="InterPro" id="IPR011759">
    <property type="entry name" value="Cyt_c_oxidase_su2_TM_dom"/>
</dbReference>
<proteinExistence type="inferred from homology"/>
<organism evidence="18 19">
    <name type="scientific">Halocatena salina</name>
    <dbReference type="NCBI Taxonomy" id="2934340"/>
    <lineage>
        <taxon>Archaea</taxon>
        <taxon>Methanobacteriati</taxon>
        <taxon>Methanobacteriota</taxon>
        <taxon>Stenosarchaea group</taxon>
        <taxon>Halobacteria</taxon>
        <taxon>Halobacteriales</taxon>
        <taxon>Natronomonadaceae</taxon>
        <taxon>Halocatena</taxon>
    </lineage>
</organism>
<dbReference type="CDD" id="cd13914">
    <property type="entry name" value="CuRO_HCO_II_like_3"/>
    <property type="match status" value="1"/>
</dbReference>
<evidence type="ECO:0000259" key="17">
    <source>
        <dbReference type="PROSITE" id="PS50999"/>
    </source>
</evidence>